<evidence type="ECO:0000256" key="1">
    <source>
        <dbReference type="SAM" id="MobiDB-lite"/>
    </source>
</evidence>
<name>A0A0S3PR25_9BRAD</name>
<proteinExistence type="predicted"/>
<dbReference type="KEGG" id="vgo:GJW-30_1_00933"/>
<feature type="region of interest" description="Disordered" evidence="1">
    <location>
        <begin position="31"/>
        <end position="83"/>
    </location>
</feature>
<dbReference type="Proteomes" id="UP000236884">
    <property type="component" value="Chromosome"/>
</dbReference>
<reference evidence="3 4" key="1">
    <citation type="submission" date="2015-08" db="EMBL/GenBank/DDBJ databases">
        <title>Investigation of the bacterial diversity of lava forest soil.</title>
        <authorList>
            <person name="Lee J.S."/>
        </authorList>
    </citation>
    <scope>NUCLEOTIDE SEQUENCE [LARGE SCALE GENOMIC DNA]</scope>
    <source>
        <strain evidence="3 4">GJW-30</strain>
    </source>
</reference>
<feature type="signal peptide" evidence="2">
    <location>
        <begin position="1"/>
        <end position="24"/>
    </location>
</feature>
<dbReference type="RefSeq" id="WP_096352269.1">
    <property type="nucleotide sequence ID" value="NZ_AP014946.1"/>
</dbReference>
<accession>A0A0S3PR25</accession>
<feature type="chain" id="PRO_5006615613" evidence="2">
    <location>
        <begin position="25"/>
        <end position="83"/>
    </location>
</feature>
<evidence type="ECO:0000256" key="2">
    <source>
        <dbReference type="SAM" id="SignalP"/>
    </source>
</evidence>
<evidence type="ECO:0000313" key="3">
    <source>
        <dbReference type="EMBL" id="BAT58408.1"/>
    </source>
</evidence>
<keyword evidence="2" id="KW-0732">Signal</keyword>
<sequence length="83" mass="8445">MKRSENLRLVLMGTAAFAATFAGAAAYMGRPQPQPAQAMQQQTAAQSSTSGSGVRMPIFVPSSPDTPRGGFGKTAGGGMRIAG</sequence>
<keyword evidence="4" id="KW-1185">Reference proteome</keyword>
<dbReference type="AlphaFoldDB" id="A0A0S3PR25"/>
<gene>
    <name evidence="3" type="ORF">GJW-30_1_00933</name>
</gene>
<organism evidence="3 4">
    <name type="scientific">Variibacter gotjawalensis</name>
    <dbReference type="NCBI Taxonomy" id="1333996"/>
    <lineage>
        <taxon>Bacteria</taxon>
        <taxon>Pseudomonadati</taxon>
        <taxon>Pseudomonadota</taxon>
        <taxon>Alphaproteobacteria</taxon>
        <taxon>Hyphomicrobiales</taxon>
        <taxon>Nitrobacteraceae</taxon>
        <taxon>Variibacter</taxon>
    </lineage>
</organism>
<dbReference type="EMBL" id="AP014946">
    <property type="protein sequence ID" value="BAT58408.1"/>
    <property type="molecule type" value="Genomic_DNA"/>
</dbReference>
<feature type="compositionally biased region" description="Low complexity" evidence="1">
    <location>
        <begin position="35"/>
        <end position="50"/>
    </location>
</feature>
<feature type="compositionally biased region" description="Gly residues" evidence="1">
    <location>
        <begin position="69"/>
        <end position="83"/>
    </location>
</feature>
<protein>
    <submittedName>
        <fullName evidence="3">Uncharacterized protein</fullName>
    </submittedName>
</protein>
<evidence type="ECO:0000313" key="4">
    <source>
        <dbReference type="Proteomes" id="UP000236884"/>
    </source>
</evidence>